<dbReference type="SUPFAM" id="SSF47923">
    <property type="entry name" value="Ypt/Rab-GAP domain of gyp1p"/>
    <property type="match status" value="2"/>
</dbReference>
<accession>A0A6A6EKV3</accession>
<organism evidence="3 4">
    <name type="scientific">Zopfia rhizophila CBS 207.26</name>
    <dbReference type="NCBI Taxonomy" id="1314779"/>
    <lineage>
        <taxon>Eukaryota</taxon>
        <taxon>Fungi</taxon>
        <taxon>Dikarya</taxon>
        <taxon>Ascomycota</taxon>
        <taxon>Pezizomycotina</taxon>
        <taxon>Dothideomycetes</taxon>
        <taxon>Dothideomycetes incertae sedis</taxon>
        <taxon>Zopfiaceae</taxon>
        <taxon>Zopfia</taxon>
    </lineage>
</organism>
<dbReference type="GO" id="GO:0031267">
    <property type="term" value="F:small GTPase binding"/>
    <property type="evidence" value="ECO:0007669"/>
    <property type="project" value="TreeGrafter"/>
</dbReference>
<feature type="compositionally biased region" description="Basic residues" evidence="1">
    <location>
        <begin position="436"/>
        <end position="456"/>
    </location>
</feature>
<dbReference type="EMBL" id="ML994617">
    <property type="protein sequence ID" value="KAF2191408.1"/>
    <property type="molecule type" value="Genomic_DNA"/>
</dbReference>
<sequence>MAKSMGRPLGRTSSASPTSTVFLPRHVMSVEYHPRDKYGFKKKTTEVTVEQYDRWYDKYEGYVKRRTKKWEALMKKHDCSMDDPCRFPERNDTVKRYARKGYPPQWRGAMWWYYSGGQMTLGQKTGVYDALLMRCKLGELNETDRELIERDLHRTFPDNIHFKPDEVKTPDNLIGATTEEPDMIRSLRNVLQVFAMNNPSIGYCQSLNFIAGLLLLFLKQDEERVFILMEIITHHHLPGAHARSLMNVDVGALMMLVQEYLPTVWNSINDIDIINSGAGSSAHPASKHARLPSVNIACTSWFMSLFIGTLPIETVLRVWDAFLYEGPKALFRYALAIFKTGEAQIRRCPADSPELFQIVQNLPRKCLDPNELYKIAFARRPFGNLNQGIIDSKRAFWKEEILKQREEHAKLAEGQKDGLLAVQTEQVEGEKENGGLKRKMSRRFLKRSASKKNLKV</sequence>
<proteinExistence type="predicted"/>
<reference evidence="3" key="1">
    <citation type="journal article" date="2020" name="Stud. Mycol.">
        <title>101 Dothideomycetes genomes: a test case for predicting lifestyles and emergence of pathogens.</title>
        <authorList>
            <person name="Haridas S."/>
            <person name="Albert R."/>
            <person name="Binder M."/>
            <person name="Bloem J."/>
            <person name="Labutti K."/>
            <person name="Salamov A."/>
            <person name="Andreopoulos B."/>
            <person name="Baker S."/>
            <person name="Barry K."/>
            <person name="Bills G."/>
            <person name="Bluhm B."/>
            <person name="Cannon C."/>
            <person name="Castanera R."/>
            <person name="Culley D."/>
            <person name="Daum C."/>
            <person name="Ezra D."/>
            <person name="Gonzalez J."/>
            <person name="Henrissat B."/>
            <person name="Kuo A."/>
            <person name="Liang C."/>
            <person name="Lipzen A."/>
            <person name="Lutzoni F."/>
            <person name="Magnuson J."/>
            <person name="Mondo S."/>
            <person name="Nolan M."/>
            <person name="Ohm R."/>
            <person name="Pangilinan J."/>
            <person name="Park H.-J."/>
            <person name="Ramirez L."/>
            <person name="Alfaro M."/>
            <person name="Sun H."/>
            <person name="Tritt A."/>
            <person name="Yoshinaga Y."/>
            <person name="Zwiers L.-H."/>
            <person name="Turgeon B."/>
            <person name="Goodwin S."/>
            <person name="Spatafora J."/>
            <person name="Crous P."/>
            <person name="Grigoriev I."/>
        </authorList>
    </citation>
    <scope>NUCLEOTIDE SEQUENCE</scope>
    <source>
        <strain evidence="3">CBS 207.26</strain>
    </source>
</reference>
<feature type="region of interest" description="Disordered" evidence="1">
    <location>
        <begin position="422"/>
        <end position="456"/>
    </location>
</feature>
<name>A0A6A6EKV3_9PEZI</name>
<dbReference type="PANTHER" id="PTHR47219:SF9">
    <property type="entry name" value="GTPASE ACTIVATING PROTEIN AND CENTROSOME-ASSOCIATED, ISOFORM B"/>
    <property type="match status" value="1"/>
</dbReference>
<dbReference type="GO" id="GO:0005096">
    <property type="term" value="F:GTPase activator activity"/>
    <property type="evidence" value="ECO:0007669"/>
    <property type="project" value="TreeGrafter"/>
</dbReference>
<dbReference type="Gene3D" id="1.10.8.270">
    <property type="entry name" value="putative rabgap domain of human tbc1 domain family member 14 like domains"/>
    <property type="match status" value="1"/>
</dbReference>
<evidence type="ECO:0000256" key="1">
    <source>
        <dbReference type="SAM" id="MobiDB-lite"/>
    </source>
</evidence>
<dbReference type="OrthoDB" id="294251at2759"/>
<evidence type="ECO:0000313" key="4">
    <source>
        <dbReference type="Proteomes" id="UP000800200"/>
    </source>
</evidence>
<dbReference type="Pfam" id="PF00566">
    <property type="entry name" value="RabGAP-TBC"/>
    <property type="match status" value="2"/>
</dbReference>
<evidence type="ECO:0000259" key="2">
    <source>
        <dbReference type="PROSITE" id="PS50086"/>
    </source>
</evidence>
<dbReference type="Proteomes" id="UP000800200">
    <property type="component" value="Unassembled WGS sequence"/>
</dbReference>
<dbReference type="PROSITE" id="PS50086">
    <property type="entry name" value="TBC_RABGAP"/>
    <property type="match status" value="1"/>
</dbReference>
<dbReference type="PANTHER" id="PTHR47219">
    <property type="entry name" value="RAB GTPASE-ACTIVATING PROTEIN 1-LIKE"/>
    <property type="match status" value="1"/>
</dbReference>
<keyword evidence="4" id="KW-1185">Reference proteome</keyword>
<dbReference type="InterPro" id="IPR050302">
    <property type="entry name" value="Rab_GAP_TBC_domain"/>
</dbReference>
<feature type="domain" description="Rab-GAP TBC" evidence="2">
    <location>
        <begin position="101"/>
        <end position="326"/>
    </location>
</feature>
<dbReference type="InterPro" id="IPR035969">
    <property type="entry name" value="Rab-GAP_TBC_sf"/>
</dbReference>
<dbReference type="SMART" id="SM00164">
    <property type="entry name" value="TBC"/>
    <property type="match status" value="1"/>
</dbReference>
<dbReference type="InterPro" id="IPR000195">
    <property type="entry name" value="Rab-GAP-TBC_dom"/>
</dbReference>
<gene>
    <name evidence="3" type="ORF">K469DRAFT_720412</name>
</gene>
<protein>
    <submittedName>
        <fullName evidence="3">RabGAP/TBC</fullName>
    </submittedName>
</protein>
<dbReference type="Gene3D" id="1.10.472.80">
    <property type="entry name" value="Ypt/Rab-GAP domain of gyp1p, domain 3"/>
    <property type="match status" value="1"/>
</dbReference>
<dbReference type="AlphaFoldDB" id="A0A6A6EKV3"/>
<evidence type="ECO:0000313" key="3">
    <source>
        <dbReference type="EMBL" id="KAF2191408.1"/>
    </source>
</evidence>